<dbReference type="AlphaFoldDB" id="A0A8X6MU08"/>
<proteinExistence type="predicted"/>
<evidence type="ECO:0000313" key="3">
    <source>
        <dbReference type="EMBL" id="GFS77872.1"/>
    </source>
</evidence>
<feature type="domain" description="C2H2-type" evidence="2">
    <location>
        <begin position="75"/>
        <end position="102"/>
    </location>
</feature>
<keyword evidence="1" id="KW-0862">Zinc</keyword>
<name>A0A8X6MU08_NEPPI</name>
<comment type="caution">
    <text evidence="3">The sequence shown here is derived from an EMBL/GenBank/DDBJ whole genome shotgun (WGS) entry which is preliminary data.</text>
</comment>
<reference evidence="3" key="1">
    <citation type="submission" date="2020-08" db="EMBL/GenBank/DDBJ databases">
        <title>Multicomponent nature underlies the extraordinary mechanical properties of spider dragline silk.</title>
        <authorList>
            <person name="Kono N."/>
            <person name="Nakamura H."/>
            <person name="Mori M."/>
            <person name="Yoshida Y."/>
            <person name="Ohtoshi R."/>
            <person name="Malay A.D."/>
            <person name="Moran D.A.P."/>
            <person name="Tomita M."/>
            <person name="Numata K."/>
            <person name="Arakawa K."/>
        </authorList>
    </citation>
    <scope>NUCLEOTIDE SEQUENCE</scope>
</reference>
<dbReference type="Proteomes" id="UP000887013">
    <property type="component" value="Unassembled WGS sequence"/>
</dbReference>
<dbReference type="InterPro" id="IPR036236">
    <property type="entry name" value="Znf_C2H2_sf"/>
</dbReference>
<dbReference type="PROSITE" id="PS50157">
    <property type="entry name" value="ZINC_FINGER_C2H2_2"/>
    <property type="match status" value="1"/>
</dbReference>
<evidence type="ECO:0000313" key="4">
    <source>
        <dbReference type="Proteomes" id="UP000887013"/>
    </source>
</evidence>
<dbReference type="SMART" id="SM00355">
    <property type="entry name" value="ZnF_C2H2"/>
    <property type="match status" value="1"/>
</dbReference>
<accession>A0A8X6MU08</accession>
<dbReference type="SUPFAM" id="SSF57667">
    <property type="entry name" value="beta-beta-alpha zinc fingers"/>
    <property type="match status" value="1"/>
</dbReference>
<evidence type="ECO:0000259" key="2">
    <source>
        <dbReference type="PROSITE" id="PS50157"/>
    </source>
</evidence>
<feature type="non-terminal residue" evidence="3">
    <location>
        <position position="1"/>
    </location>
</feature>
<keyword evidence="1" id="KW-0479">Metal-binding</keyword>
<dbReference type="GO" id="GO:0008270">
    <property type="term" value="F:zinc ion binding"/>
    <property type="evidence" value="ECO:0007669"/>
    <property type="project" value="UniProtKB-KW"/>
</dbReference>
<evidence type="ECO:0000256" key="1">
    <source>
        <dbReference type="PROSITE-ProRule" id="PRU00042"/>
    </source>
</evidence>
<dbReference type="InterPro" id="IPR013087">
    <property type="entry name" value="Znf_C2H2_type"/>
</dbReference>
<sequence>PLDLSIHATRDASSRSDRPLIISLPFSEESPSDHQQVGTSELPGPVIIRDVSSNSCDLEITLGHQLPKQSLNKEFPCSFCSKLFIVKRSLKTHIRIHVEKKTIRMRDMWRKLYYKRLSEKSHENAFGENTFYMRYMWEEVYKKNQPENSY</sequence>
<keyword evidence="1" id="KW-0863">Zinc-finger</keyword>
<protein>
    <recommendedName>
        <fullName evidence="2">C2H2-type domain-containing protein</fullName>
    </recommendedName>
</protein>
<dbReference type="EMBL" id="BMAW01002289">
    <property type="protein sequence ID" value="GFS77872.1"/>
    <property type="molecule type" value="Genomic_DNA"/>
</dbReference>
<organism evidence="3 4">
    <name type="scientific">Nephila pilipes</name>
    <name type="common">Giant wood spider</name>
    <name type="synonym">Nephila maculata</name>
    <dbReference type="NCBI Taxonomy" id="299642"/>
    <lineage>
        <taxon>Eukaryota</taxon>
        <taxon>Metazoa</taxon>
        <taxon>Ecdysozoa</taxon>
        <taxon>Arthropoda</taxon>
        <taxon>Chelicerata</taxon>
        <taxon>Arachnida</taxon>
        <taxon>Araneae</taxon>
        <taxon>Araneomorphae</taxon>
        <taxon>Entelegynae</taxon>
        <taxon>Araneoidea</taxon>
        <taxon>Nephilidae</taxon>
        <taxon>Nephila</taxon>
    </lineage>
</organism>
<keyword evidence="4" id="KW-1185">Reference proteome</keyword>
<dbReference type="PROSITE" id="PS00028">
    <property type="entry name" value="ZINC_FINGER_C2H2_1"/>
    <property type="match status" value="1"/>
</dbReference>
<gene>
    <name evidence="3" type="ORF">NPIL_220911</name>
</gene>
<dbReference type="Gene3D" id="3.30.160.60">
    <property type="entry name" value="Classic Zinc Finger"/>
    <property type="match status" value="1"/>
</dbReference>